<protein>
    <submittedName>
        <fullName evidence="1">Uncharacterized protein</fullName>
    </submittedName>
</protein>
<evidence type="ECO:0000313" key="2">
    <source>
        <dbReference type="Proteomes" id="UP000828048"/>
    </source>
</evidence>
<reference evidence="1 2" key="1">
    <citation type="journal article" date="2021" name="Hortic Res">
        <title>High-quality reference genome and annotation aids understanding of berry development for evergreen blueberry (Vaccinium darrowii).</title>
        <authorList>
            <person name="Yu J."/>
            <person name="Hulse-Kemp A.M."/>
            <person name="Babiker E."/>
            <person name="Staton M."/>
        </authorList>
    </citation>
    <scope>NUCLEOTIDE SEQUENCE [LARGE SCALE GENOMIC DNA]</scope>
    <source>
        <strain evidence="2">cv. NJ 8807/NJ 8810</strain>
        <tissue evidence="1">Young leaf</tissue>
    </source>
</reference>
<keyword evidence="2" id="KW-1185">Reference proteome</keyword>
<comment type="caution">
    <text evidence="1">The sequence shown here is derived from an EMBL/GenBank/DDBJ whole genome shotgun (WGS) entry which is preliminary data.</text>
</comment>
<dbReference type="Proteomes" id="UP000828048">
    <property type="component" value="Chromosome 7"/>
</dbReference>
<name>A0ACB7Y7R6_9ERIC</name>
<evidence type="ECO:0000313" key="1">
    <source>
        <dbReference type="EMBL" id="KAH7849538.1"/>
    </source>
</evidence>
<sequence length="202" mass="22975">MNFTQLKERYPGLCAAGNVNYDSRLCAVGNVNYDSKDGLEVDINSTVSSGFKQWEKVSLVPLAFNPANSRSMTREESAAYSEKLKRVGAFGVLDVPTHIIDNGIRTCREHNDPAVLQEKFSDMSKLALGDYNSDKGTRYQFVKVIRVNTAWTGNIWYYVTFQAKKNGFPLKNFQARICRRTRDEVMVEFCRVEPEPEEPELP</sequence>
<dbReference type="EMBL" id="CM037157">
    <property type="protein sequence ID" value="KAH7849538.1"/>
    <property type="molecule type" value="Genomic_DNA"/>
</dbReference>
<proteinExistence type="predicted"/>
<accession>A0ACB7Y7R6</accession>
<organism evidence="1 2">
    <name type="scientific">Vaccinium darrowii</name>
    <dbReference type="NCBI Taxonomy" id="229202"/>
    <lineage>
        <taxon>Eukaryota</taxon>
        <taxon>Viridiplantae</taxon>
        <taxon>Streptophyta</taxon>
        <taxon>Embryophyta</taxon>
        <taxon>Tracheophyta</taxon>
        <taxon>Spermatophyta</taxon>
        <taxon>Magnoliopsida</taxon>
        <taxon>eudicotyledons</taxon>
        <taxon>Gunneridae</taxon>
        <taxon>Pentapetalae</taxon>
        <taxon>asterids</taxon>
        <taxon>Ericales</taxon>
        <taxon>Ericaceae</taxon>
        <taxon>Vaccinioideae</taxon>
        <taxon>Vaccinieae</taxon>
        <taxon>Vaccinium</taxon>
    </lineage>
</organism>
<gene>
    <name evidence="1" type="ORF">Vadar_019258</name>
</gene>